<accession>A0ABR2PCF3</accession>
<feature type="compositionally biased region" description="Polar residues" evidence="1">
    <location>
        <begin position="85"/>
        <end position="94"/>
    </location>
</feature>
<reference evidence="2 3" key="1">
    <citation type="journal article" date="2024" name="G3 (Bethesda)">
        <title>Genome assembly of Hibiscus sabdariffa L. provides insights into metabolisms of medicinal natural products.</title>
        <authorList>
            <person name="Kim T."/>
        </authorList>
    </citation>
    <scope>NUCLEOTIDE SEQUENCE [LARGE SCALE GENOMIC DNA]</scope>
    <source>
        <strain evidence="2">TK-2024</strain>
        <tissue evidence="2">Old leaves</tissue>
    </source>
</reference>
<feature type="region of interest" description="Disordered" evidence="1">
    <location>
        <begin position="85"/>
        <end position="113"/>
    </location>
</feature>
<evidence type="ECO:0000313" key="2">
    <source>
        <dbReference type="EMBL" id="KAK8986099.1"/>
    </source>
</evidence>
<evidence type="ECO:0000313" key="3">
    <source>
        <dbReference type="Proteomes" id="UP001396334"/>
    </source>
</evidence>
<proteinExistence type="predicted"/>
<protein>
    <submittedName>
        <fullName evidence="2">Uncharacterized protein</fullName>
    </submittedName>
</protein>
<sequence length="204" mass="21928">MGYRFTRGQRTRSERIAAIGGSVICAEEDTLDPTSFERGRVLIESPPLTRVEFKVDLKVLDVVFPVRVSEAELFLRGPRLSRVVQGNLSDGSNNDSEDMMANSAASDVGNGSGRDRMVGECQGESRGAIHGAAAGETGQVLWRGNQLWETVGEGVERDAQVIKKEAVSTLPGSDGLNLELGGSVVPYNGTAADVIMYRGSRRKV</sequence>
<organism evidence="2 3">
    <name type="scientific">Hibiscus sabdariffa</name>
    <name type="common">roselle</name>
    <dbReference type="NCBI Taxonomy" id="183260"/>
    <lineage>
        <taxon>Eukaryota</taxon>
        <taxon>Viridiplantae</taxon>
        <taxon>Streptophyta</taxon>
        <taxon>Embryophyta</taxon>
        <taxon>Tracheophyta</taxon>
        <taxon>Spermatophyta</taxon>
        <taxon>Magnoliopsida</taxon>
        <taxon>eudicotyledons</taxon>
        <taxon>Gunneridae</taxon>
        <taxon>Pentapetalae</taxon>
        <taxon>rosids</taxon>
        <taxon>malvids</taxon>
        <taxon>Malvales</taxon>
        <taxon>Malvaceae</taxon>
        <taxon>Malvoideae</taxon>
        <taxon>Hibiscus</taxon>
    </lineage>
</organism>
<dbReference type="EMBL" id="JBBPBN010000065">
    <property type="protein sequence ID" value="KAK8986099.1"/>
    <property type="molecule type" value="Genomic_DNA"/>
</dbReference>
<keyword evidence="3" id="KW-1185">Reference proteome</keyword>
<gene>
    <name evidence="2" type="ORF">V6N11_082381</name>
</gene>
<dbReference type="Proteomes" id="UP001396334">
    <property type="component" value="Unassembled WGS sequence"/>
</dbReference>
<name>A0ABR2PCF3_9ROSI</name>
<evidence type="ECO:0000256" key="1">
    <source>
        <dbReference type="SAM" id="MobiDB-lite"/>
    </source>
</evidence>
<comment type="caution">
    <text evidence="2">The sequence shown here is derived from an EMBL/GenBank/DDBJ whole genome shotgun (WGS) entry which is preliminary data.</text>
</comment>